<evidence type="ECO:0000256" key="15">
    <source>
        <dbReference type="SAM" id="Phobius"/>
    </source>
</evidence>
<feature type="transmembrane region" description="Helical" evidence="15">
    <location>
        <begin position="93"/>
        <end position="114"/>
    </location>
</feature>
<comment type="similarity">
    <text evidence="2 14">Belongs to the sodium:neurotransmitter symporter (SNF) (TC 2.A.22) family.</text>
</comment>
<dbReference type="CDD" id="cd10324">
    <property type="entry name" value="SLC6sbd"/>
    <property type="match status" value="1"/>
</dbReference>
<keyword evidence="7 15" id="KW-1133">Transmembrane helix</keyword>
<feature type="transmembrane region" description="Helical" evidence="15">
    <location>
        <begin position="135"/>
        <end position="162"/>
    </location>
</feature>
<comment type="caution">
    <text evidence="16">The sequence shown here is derived from an EMBL/GenBank/DDBJ whole genome shotgun (WGS) entry which is preliminary data.</text>
</comment>
<feature type="transmembrane region" description="Helical" evidence="15">
    <location>
        <begin position="462"/>
        <end position="485"/>
    </location>
</feature>
<evidence type="ECO:0000256" key="13">
    <source>
        <dbReference type="ARBA" id="ARBA00037785"/>
    </source>
</evidence>
<organism evidence="16 17">
    <name type="scientific">Orchesella dallaii</name>
    <dbReference type="NCBI Taxonomy" id="48710"/>
    <lineage>
        <taxon>Eukaryota</taxon>
        <taxon>Metazoa</taxon>
        <taxon>Ecdysozoa</taxon>
        <taxon>Arthropoda</taxon>
        <taxon>Hexapoda</taxon>
        <taxon>Collembola</taxon>
        <taxon>Entomobryomorpha</taxon>
        <taxon>Entomobryoidea</taxon>
        <taxon>Orchesellidae</taxon>
        <taxon>Orchesellinae</taxon>
        <taxon>Orchesella</taxon>
    </lineage>
</organism>
<keyword evidence="9" id="KW-0406">Ion transport</keyword>
<keyword evidence="17" id="KW-1185">Reference proteome</keyword>
<keyword evidence="3 14" id="KW-0813">Transport</keyword>
<feature type="transmembrane region" description="Helical" evidence="15">
    <location>
        <begin position="549"/>
        <end position="570"/>
    </location>
</feature>
<feature type="transmembrane region" description="Helical" evidence="15">
    <location>
        <begin position="297"/>
        <end position="321"/>
    </location>
</feature>
<proteinExistence type="inferred from homology"/>
<sequence length="632" mass="70388">MKRSKEYNLNNAEMGMGTFNRGFEGDNNGVSEVQPRSPNGAITGQKVEGIPEERQQWDRPIEFLLSCIAMSVGLGNVWRFPYTAYANGGGAFLIPYLIVLFLIGKPLYFLEMSIGQFSSKGQVKVWKMSPIFKGVGYGSAFGTACVLSYYCSLMAITVYYFIQSINTKLPWAVCNPEWESHNVTCLDDNTAISPENRSIPELYFKIDVLREKDSIEDGLGMPDWRLSLCLFFSWAVILVSLIKGVKSAGKVAYFTALFPYVVLIILLIRGVTLDGAWDGISYFISPQWEKILEAKVWQAAISQCFFSLSVGFGPIIGFSSFNVFSHNVYKDAMIISLTDTFTSLLAGFTIFAILGNLAHTLGVDVKDVVGSGPALAFASYPLAISKFEFLPQLFAVLFFLMLFTLGVGSATSLAGGLITIIHDQFPKCSKKIITTAVCFIGFLLGLVYVTPGGQWMLELVDYFGASFVIYVMATIEVIGIIWIYGLNNVCRDIEFMLEKDVKKVGVYWKFCWGIFIPIVLIAVLIQSLIGIKDGVTYKGQPFPTGLLVFGWALAIFAILLIPICSVHAILTRKKDTFMQKLKQSFEPTDDWGPVDPALRKKWDDISEQTSGPHFFVSWIQSFKRLLRKNNCS</sequence>
<dbReference type="EMBL" id="CAXLJM020000072">
    <property type="protein sequence ID" value="CAL8126376.1"/>
    <property type="molecule type" value="Genomic_DNA"/>
</dbReference>
<evidence type="ECO:0000256" key="14">
    <source>
        <dbReference type="RuleBase" id="RU003732"/>
    </source>
</evidence>
<feature type="transmembrane region" description="Helical" evidence="15">
    <location>
        <begin position="254"/>
        <end position="277"/>
    </location>
</feature>
<dbReference type="PANTHER" id="PTHR11616">
    <property type="entry name" value="SODIUM/CHLORIDE DEPENDENT TRANSPORTER"/>
    <property type="match status" value="1"/>
</dbReference>
<evidence type="ECO:0000256" key="5">
    <source>
        <dbReference type="ARBA" id="ARBA00022847"/>
    </source>
</evidence>
<evidence type="ECO:0000256" key="6">
    <source>
        <dbReference type="ARBA" id="ARBA00022970"/>
    </source>
</evidence>
<evidence type="ECO:0000313" key="17">
    <source>
        <dbReference type="Proteomes" id="UP001642540"/>
    </source>
</evidence>
<evidence type="ECO:0000256" key="10">
    <source>
        <dbReference type="ARBA" id="ARBA00023136"/>
    </source>
</evidence>
<dbReference type="Proteomes" id="UP001642540">
    <property type="component" value="Unassembled WGS sequence"/>
</dbReference>
<keyword evidence="8" id="KW-0915">Sodium</keyword>
<dbReference type="InterPro" id="IPR037272">
    <property type="entry name" value="SNS_sf"/>
</dbReference>
<dbReference type="PROSITE" id="PS50267">
    <property type="entry name" value="NA_NEUROTRAN_SYMP_3"/>
    <property type="match status" value="1"/>
</dbReference>
<evidence type="ECO:0000256" key="11">
    <source>
        <dbReference type="ARBA" id="ARBA00023180"/>
    </source>
</evidence>
<evidence type="ECO:0000256" key="9">
    <source>
        <dbReference type="ARBA" id="ARBA00023065"/>
    </source>
</evidence>
<keyword evidence="6" id="KW-0029">Amino-acid transport</keyword>
<evidence type="ECO:0000256" key="3">
    <source>
        <dbReference type="ARBA" id="ARBA00022448"/>
    </source>
</evidence>
<feature type="transmembrane region" description="Helical" evidence="15">
    <location>
        <begin position="393"/>
        <end position="420"/>
    </location>
</feature>
<evidence type="ECO:0000256" key="7">
    <source>
        <dbReference type="ARBA" id="ARBA00022989"/>
    </source>
</evidence>
<comment type="function">
    <text evidence="13">Unusual broad substrate spectrum amino acid:sodium cotransporter that promotes absorption of the D isomers of essential amino acids. Neutral amino acids are the preferred substrates, especially methionine and phenylalanine.</text>
</comment>
<dbReference type="PRINTS" id="PR00176">
    <property type="entry name" value="NANEUSMPORT"/>
</dbReference>
<keyword evidence="11" id="KW-0325">Glycoprotein</keyword>
<feature type="transmembrane region" description="Helical" evidence="15">
    <location>
        <begin position="506"/>
        <end position="529"/>
    </location>
</feature>
<keyword evidence="4 14" id="KW-0812">Transmembrane</keyword>
<dbReference type="Pfam" id="PF00209">
    <property type="entry name" value="SNF"/>
    <property type="match status" value="1"/>
</dbReference>
<gene>
    <name evidence="16" type="ORF">ODALV1_LOCUS21369</name>
</gene>
<evidence type="ECO:0000256" key="12">
    <source>
        <dbReference type="ARBA" id="ARBA00023201"/>
    </source>
</evidence>
<protein>
    <recommendedName>
        <fullName evidence="14">Transporter</fullName>
    </recommendedName>
</protein>
<feature type="transmembrane region" description="Helical" evidence="15">
    <location>
        <begin position="432"/>
        <end position="450"/>
    </location>
</feature>
<dbReference type="InterPro" id="IPR000175">
    <property type="entry name" value="Na/ntran_symport"/>
</dbReference>
<reference evidence="16 17" key="1">
    <citation type="submission" date="2024-08" db="EMBL/GenBank/DDBJ databases">
        <authorList>
            <person name="Cucini C."/>
            <person name="Frati F."/>
        </authorList>
    </citation>
    <scope>NUCLEOTIDE SEQUENCE [LARGE SCALE GENOMIC DNA]</scope>
</reference>
<accession>A0ABP1RCL2</accession>
<keyword evidence="5 14" id="KW-0769">Symport</keyword>
<evidence type="ECO:0000256" key="2">
    <source>
        <dbReference type="ARBA" id="ARBA00006459"/>
    </source>
</evidence>
<dbReference type="SUPFAM" id="SSF161070">
    <property type="entry name" value="SNF-like"/>
    <property type="match status" value="1"/>
</dbReference>
<evidence type="ECO:0000313" key="16">
    <source>
        <dbReference type="EMBL" id="CAL8126376.1"/>
    </source>
</evidence>
<dbReference type="PANTHER" id="PTHR11616:SF321">
    <property type="entry name" value="SODIUM-DEPENDENT NUTRIENT AMINO ACID TRANSPORTER 1-RELATED"/>
    <property type="match status" value="1"/>
</dbReference>
<evidence type="ECO:0000256" key="4">
    <source>
        <dbReference type="ARBA" id="ARBA00022692"/>
    </source>
</evidence>
<comment type="subcellular location">
    <subcellularLocation>
        <location evidence="1">Membrane</location>
        <topology evidence="1">Multi-pass membrane protein</topology>
    </subcellularLocation>
</comment>
<evidence type="ECO:0000256" key="8">
    <source>
        <dbReference type="ARBA" id="ARBA00023053"/>
    </source>
</evidence>
<name>A0ABP1RCL2_9HEXA</name>
<keyword evidence="10 15" id="KW-0472">Membrane</keyword>
<evidence type="ECO:0000256" key="1">
    <source>
        <dbReference type="ARBA" id="ARBA00004141"/>
    </source>
</evidence>
<dbReference type="PROSITE" id="PS00610">
    <property type="entry name" value="NA_NEUROTRAN_SYMP_1"/>
    <property type="match status" value="1"/>
</dbReference>
<keyword evidence="12" id="KW-0739">Sodium transport</keyword>
<feature type="transmembrane region" description="Helical" evidence="15">
    <location>
        <begin position="333"/>
        <end position="354"/>
    </location>
</feature>